<dbReference type="GeneID" id="301129998"/>
<evidence type="ECO:0000313" key="1">
    <source>
        <dbReference type="EMBL" id="SFK61328.1"/>
    </source>
</evidence>
<dbReference type="InterPro" id="IPR020037">
    <property type="entry name" value="DUF4312"/>
</dbReference>
<proteinExistence type="predicted"/>
<sequence>MYKETTQTLRLSGSADTKEGAFNKIFSQIKHVVARQTNDLVVRIEPIGLEVISATETVRQERLFGLFFPRKRTRYDITVDMQVRLGVVQVENISFHQQTEQTADAWQLVRQR</sequence>
<dbReference type="RefSeq" id="WP_092274127.1">
    <property type="nucleotide sequence ID" value="NZ_BJOE01000057.1"/>
</dbReference>
<keyword evidence="2" id="KW-1185">Reference proteome</keyword>
<dbReference type="Pfam" id="PF14189">
    <property type="entry name" value="DUF4312"/>
    <property type="match status" value="1"/>
</dbReference>
<dbReference type="STRING" id="1884381.SAMN05518846_11665"/>
<dbReference type="EMBL" id="FORT01000016">
    <property type="protein sequence ID" value="SFK61328.1"/>
    <property type="molecule type" value="Genomic_DNA"/>
</dbReference>
<dbReference type="AlphaFoldDB" id="A0A1I4AXN6"/>
<accession>A0A1I4AXN6</accession>
<organism evidence="1 2">
    <name type="scientific">Brevibacillus centrosporus</name>
    <dbReference type="NCBI Taxonomy" id="54910"/>
    <lineage>
        <taxon>Bacteria</taxon>
        <taxon>Bacillati</taxon>
        <taxon>Bacillota</taxon>
        <taxon>Bacilli</taxon>
        <taxon>Bacillales</taxon>
        <taxon>Paenibacillaceae</taxon>
        <taxon>Brevibacillus</taxon>
    </lineage>
</organism>
<evidence type="ECO:0008006" key="3">
    <source>
        <dbReference type="Google" id="ProtNLM"/>
    </source>
</evidence>
<evidence type="ECO:0000313" key="2">
    <source>
        <dbReference type="Proteomes" id="UP000198915"/>
    </source>
</evidence>
<dbReference type="Proteomes" id="UP000198915">
    <property type="component" value="Unassembled WGS sequence"/>
</dbReference>
<name>A0A1I4AXN6_9BACL</name>
<reference evidence="2" key="1">
    <citation type="submission" date="2016-10" db="EMBL/GenBank/DDBJ databases">
        <authorList>
            <person name="Varghese N."/>
            <person name="Submissions S."/>
        </authorList>
    </citation>
    <scope>NUCLEOTIDE SEQUENCE [LARGE SCALE GENOMIC DNA]</scope>
    <source>
        <strain evidence="2">OK042</strain>
    </source>
</reference>
<protein>
    <recommendedName>
        <fullName evidence="3">DUF4312 family protein</fullName>
    </recommendedName>
</protein>
<gene>
    <name evidence="1" type="ORF">SAMN05518846_11665</name>
</gene>